<proteinExistence type="predicted"/>
<dbReference type="PANTHER" id="PTHR19288">
    <property type="entry name" value="4-NITROPHENYLPHOSPHATASE-RELATED"/>
    <property type="match status" value="1"/>
</dbReference>
<dbReference type="Pfam" id="PF13242">
    <property type="entry name" value="Hydrolase_like"/>
    <property type="match status" value="1"/>
</dbReference>
<comment type="catalytic activity">
    <reaction evidence="1">
        <text>4-nitrophenyl phosphate + H2O = 4-nitrophenol + phosphate + H(+)</text>
        <dbReference type="Rhea" id="RHEA:21664"/>
        <dbReference type="ChEBI" id="CHEBI:15377"/>
        <dbReference type="ChEBI" id="CHEBI:15378"/>
        <dbReference type="ChEBI" id="CHEBI:43474"/>
        <dbReference type="ChEBI" id="CHEBI:57917"/>
        <dbReference type="ChEBI" id="CHEBI:61146"/>
        <dbReference type="EC" id="3.1.3.41"/>
    </reaction>
</comment>
<protein>
    <recommendedName>
        <fullName evidence="1">4-nitrophenylphosphatase</fullName>
        <shortName evidence="1">PNPPase</shortName>
        <ecNumber evidence="1">3.1.3.41</ecNumber>
    </recommendedName>
</protein>
<feature type="binding site" evidence="4">
    <location>
        <position position="27"/>
    </location>
    <ligand>
        <name>Mg(2+)</name>
        <dbReference type="ChEBI" id="CHEBI:18420"/>
    </ligand>
</feature>
<dbReference type="PANTHER" id="PTHR19288:SF46">
    <property type="entry name" value="HALOACID DEHALOGENASE-LIKE HYDROLASE DOMAIN-CONTAINING PROTEIN 2"/>
    <property type="match status" value="1"/>
</dbReference>
<feature type="binding site" evidence="4">
    <location>
        <position position="271"/>
    </location>
    <ligand>
        <name>Mg(2+)</name>
        <dbReference type="ChEBI" id="CHEBI:18420"/>
    </ligand>
</feature>
<keyword evidence="4" id="KW-0479">Metal-binding</keyword>
<evidence type="ECO:0000256" key="1">
    <source>
        <dbReference type="PIRNR" id="PIRNR000915"/>
    </source>
</evidence>
<dbReference type="HOGENOM" id="CLU_043473_0_0_1"/>
<evidence type="ECO:0000256" key="2">
    <source>
        <dbReference type="PIRSR" id="PIRSR000915-1"/>
    </source>
</evidence>
<dbReference type="InterPro" id="IPR006357">
    <property type="entry name" value="HAD-SF_hydro_IIA"/>
</dbReference>
<feature type="active site" description="Proton donor" evidence="2">
    <location>
        <position position="29"/>
    </location>
</feature>
<feature type="active site" description="Proton donor" evidence="2">
    <location>
        <position position="27"/>
    </location>
</feature>
<sequence length="325" mass="35716">MTTQPLKLSSKAEYLSFVDQFDTFMFDCDGVLWHDESLVPGAVQVLEHLRALKKKIIFVTNNATKSRKNYKKKFDRLGVQAEVDEVFGSAYASAVYISSVLQLPKDEKVYVIGQAGLEEELDEEGIQHIGGTVRGHPLSPPTILLNFKARIYFQDPADKTFDAFDITKFERDPKVAVVLAGLDTAINYTKLAKAMQYLTQNPGCRFIATNEDSTYPVGGGQFLPGAGSISAPLRYITKTDPVSIGKPNQAMMDTIKAKHHFDPKKTVMIGDRLDTDIIFGNKGGCSTLLVLTGVAKEADLRPEANPPVLPDFIVNSLGDLAVLKN</sequence>
<dbReference type="Gene3D" id="3.40.50.1000">
    <property type="entry name" value="HAD superfamily/HAD-like"/>
    <property type="match status" value="2"/>
</dbReference>
<dbReference type="EMBL" id="KN822950">
    <property type="protein sequence ID" value="KIO33166.1"/>
    <property type="molecule type" value="Genomic_DNA"/>
</dbReference>
<keyword evidence="1" id="KW-0378">Hydrolase</keyword>
<dbReference type="GO" id="GO:0005737">
    <property type="term" value="C:cytoplasm"/>
    <property type="evidence" value="ECO:0007669"/>
    <property type="project" value="TreeGrafter"/>
</dbReference>
<dbReference type="NCBIfam" id="TIGR01460">
    <property type="entry name" value="HAD-SF-IIA"/>
    <property type="match status" value="1"/>
</dbReference>
<dbReference type="AlphaFoldDB" id="A0A0C3QUQ3"/>
<dbReference type="EC" id="3.1.3.41" evidence="1"/>
<reference evidence="6" key="2">
    <citation type="submission" date="2015-01" db="EMBL/GenBank/DDBJ databases">
        <title>Evolutionary Origins and Diversification of the Mycorrhizal Mutualists.</title>
        <authorList>
            <consortium name="DOE Joint Genome Institute"/>
            <consortium name="Mycorrhizal Genomics Consortium"/>
            <person name="Kohler A."/>
            <person name="Kuo A."/>
            <person name="Nagy L.G."/>
            <person name="Floudas D."/>
            <person name="Copeland A."/>
            <person name="Barry K.W."/>
            <person name="Cichocki N."/>
            <person name="Veneault-Fourrey C."/>
            <person name="LaButti K."/>
            <person name="Lindquist E.A."/>
            <person name="Lipzen A."/>
            <person name="Lundell T."/>
            <person name="Morin E."/>
            <person name="Murat C."/>
            <person name="Riley R."/>
            <person name="Ohm R."/>
            <person name="Sun H."/>
            <person name="Tunlid A."/>
            <person name="Henrissat B."/>
            <person name="Grigoriev I.V."/>
            <person name="Hibbett D.S."/>
            <person name="Martin F."/>
        </authorList>
    </citation>
    <scope>NUCLEOTIDE SEQUENCE [LARGE SCALE GENOMIC DNA]</scope>
    <source>
        <strain evidence="6">MUT 4182</strain>
    </source>
</reference>
<dbReference type="SUPFAM" id="SSF56784">
    <property type="entry name" value="HAD-like"/>
    <property type="match status" value="1"/>
</dbReference>
<reference evidence="5 6" key="1">
    <citation type="submission" date="2014-04" db="EMBL/GenBank/DDBJ databases">
        <authorList>
            <consortium name="DOE Joint Genome Institute"/>
            <person name="Kuo A."/>
            <person name="Girlanda M."/>
            <person name="Perotto S."/>
            <person name="Kohler A."/>
            <person name="Nagy L.G."/>
            <person name="Floudas D."/>
            <person name="Copeland A."/>
            <person name="Barry K.W."/>
            <person name="Cichocki N."/>
            <person name="Veneault-Fourrey C."/>
            <person name="LaButti K."/>
            <person name="Lindquist E.A."/>
            <person name="Lipzen A."/>
            <person name="Lundell T."/>
            <person name="Morin E."/>
            <person name="Murat C."/>
            <person name="Sun H."/>
            <person name="Tunlid A."/>
            <person name="Henrissat B."/>
            <person name="Grigoriev I.V."/>
            <person name="Hibbett D.S."/>
            <person name="Martin F."/>
            <person name="Nordberg H.P."/>
            <person name="Cantor M.N."/>
            <person name="Hua S.X."/>
        </authorList>
    </citation>
    <scope>NUCLEOTIDE SEQUENCE [LARGE SCALE GENOMIC DNA]</scope>
    <source>
        <strain evidence="5 6">MUT 4182</strain>
    </source>
</reference>
<feature type="binding site" evidence="4">
    <location>
        <position position="29"/>
    </location>
    <ligand>
        <name>Mg(2+)</name>
        <dbReference type="ChEBI" id="CHEBI:18420"/>
    </ligand>
</feature>
<evidence type="ECO:0000313" key="6">
    <source>
        <dbReference type="Proteomes" id="UP000054248"/>
    </source>
</evidence>
<dbReference type="Proteomes" id="UP000054248">
    <property type="component" value="Unassembled WGS sequence"/>
</dbReference>
<dbReference type="GO" id="GO:0046872">
    <property type="term" value="F:metal ion binding"/>
    <property type="evidence" value="ECO:0007669"/>
    <property type="project" value="UniProtKB-KW"/>
</dbReference>
<dbReference type="GO" id="GO:0004035">
    <property type="term" value="F:alkaline phosphatase activity"/>
    <property type="evidence" value="ECO:0007669"/>
    <property type="project" value="TreeGrafter"/>
</dbReference>
<dbReference type="InterPro" id="IPR023214">
    <property type="entry name" value="HAD_sf"/>
</dbReference>
<name>A0A0C3QUQ3_9AGAM</name>
<gene>
    <name evidence="5" type="ORF">M407DRAFT_205017</name>
</gene>
<feature type="binding site" evidence="3">
    <location>
        <position position="246"/>
    </location>
    <ligand>
        <name>substrate</name>
    </ligand>
</feature>
<dbReference type="Pfam" id="PF13344">
    <property type="entry name" value="Hydrolase_6"/>
    <property type="match status" value="1"/>
</dbReference>
<dbReference type="SFLD" id="SFLDS00003">
    <property type="entry name" value="Haloacid_Dehalogenase"/>
    <property type="match status" value="1"/>
</dbReference>
<dbReference type="STRING" id="1051891.A0A0C3QUQ3"/>
<dbReference type="InterPro" id="IPR036412">
    <property type="entry name" value="HAD-like_sf"/>
</dbReference>
<keyword evidence="4" id="KW-0460">Magnesium</keyword>
<comment type="cofactor">
    <cofactor evidence="4">
        <name>Mg(2+)</name>
        <dbReference type="ChEBI" id="CHEBI:18420"/>
    </cofactor>
    <text evidence="4">Divalent metal ions. Mg(2+) is the most effective.</text>
</comment>
<dbReference type="SFLD" id="SFLDG01129">
    <property type="entry name" value="C1.5:_HAD__Beta-PGM__Phosphata"/>
    <property type="match status" value="1"/>
</dbReference>
<evidence type="ECO:0000313" key="5">
    <source>
        <dbReference type="EMBL" id="KIO33166.1"/>
    </source>
</evidence>
<dbReference type="GO" id="GO:0008967">
    <property type="term" value="F:phosphoglycolate phosphatase activity"/>
    <property type="evidence" value="ECO:0007669"/>
    <property type="project" value="TreeGrafter"/>
</dbReference>
<evidence type="ECO:0000256" key="4">
    <source>
        <dbReference type="PIRSR" id="PIRSR000915-3"/>
    </source>
</evidence>
<keyword evidence="6" id="KW-1185">Reference proteome</keyword>
<evidence type="ECO:0000256" key="3">
    <source>
        <dbReference type="PIRSR" id="PIRSR000915-2"/>
    </source>
</evidence>
<dbReference type="PIRSF" id="PIRSF000915">
    <property type="entry name" value="PGP-type_phosphatase"/>
    <property type="match status" value="1"/>
</dbReference>
<organism evidence="5 6">
    <name type="scientific">Tulasnella calospora MUT 4182</name>
    <dbReference type="NCBI Taxonomy" id="1051891"/>
    <lineage>
        <taxon>Eukaryota</taxon>
        <taxon>Fungi</taxon>
        <taxon>Dikarya</taxon>
        <taxon>Basidiomycota</taxon>
        <taxon>Agaricomycotina</taxon>
        <taxon>Agaricomycetes</taxon>
        <taxon>Cantharellales</taxon>
        <taxon>Tulasnellaceae</taxon>
        <taxon>Tulasnella</taxon>
    </lineage>
</organism>
<dbReference type="OrthoDB" id="413953at2759"/>
<accession>A0A0C3QUQ3</accession>